<keyword evidence="1" id="KW-0285">Flavoprotein</keyword>
<proteinExistence type="predicted"/>
<evidence type="ECO:0000259" key="3">
    <source>
        <dbReference type="Pfam" id="PF01494"/>
    </source>
</evidence>
<keyword evidence="2" id="KW-0274">FAD</keyword>
<dbReference type="Pfam" id="PF01494">
    <property type="entry name" value="FAD_binding_3"/>
    <property type="match status" value="1"/>
</dbReference>
<dbReference type="Gene3D" id="3.40.30.120">
    <property type="match status" value="1"/>
</dbReference>
<keyword evidence="4" id="KW-0503">Monooxygenase</keyword>
<dbReference type="InterPro" id="IPR036188">
    <property type="entry name" value="FAD/NAD-bd_sf"/>
</dbReference>
<dbReference type="PANTHER" id="PTHR43004">
    <property type="entry name" value="TRK SYSTEM POTASSIUM UPTAKE PROTEIN"/>
    <property type="match status" value="1"/>
</dbReference>
<dbReference type="RefSeq" id="WP_015272281.1">
    <property type="nucleotide sequence ID" value="NZ_CP016634.1"/>
</dbReference>
<sequence length="583" mass="63864">MTTSNSFDTDVLVIGTGPAGATTALALATYGIRVKMVTMFNWLANSPRAHITNQRAMEVVRDLGLEDEVVRAATPWDQMGDTLFTTSLAGEEIARMRTWGTGDKRKGDYVQGSPCTMLDLIQPEMEAILLKNAAARGAQVSFNTEYLGHEQDAEGVTARMKDVLTGAEYQVRAKYLVGADGANSKVAKEIGLPIEGEMARAGTAYVIFNADLSKYVQHRPSILQWIATPEAGFGEIGMGLLRAIRPWDQWIAGWGFDMTKGSPDLSPEAVLKKIRLLVGDPNLEVQIERMSTWYVNQAHATEYSRGRVFCAGDAVHRHPPSSGLGSNTCMQDGFNLAWKLAYVLQGFAGPELLGSYTAERAPVGKQIVARANQSRKDYALLKECFNFGKGVDTVAKLLERMRDPSPAGVEVRMNLQSALEIKSREFNAQGVELNQRYQSSAVMADPSDGEEVWARDKELYLQATTRPGAKVPHAWLVNETGHRVSTLDVVGKGKMTLITGLAGQAWVDVAKRLDLPFLNIVVTGAKGTADLYCDWQAVREVHEAGAILVRPDGYVAWRQSDAVWSVEEAEAQLQQALRKVLGK</sequence>
<accession>A0A1B2FEK6</accession>
<dbReference type="Gene3D" id="3.30.9.10">
    <property type="entry name" value="D-Amino Acid Oxidase, subunit A, domain 2"/>
    <property type="match status" value="1"/>
</dbReference>
<organism evidence="4">
    <name type="scientific">Pseudomonas putida</name>
    <name type="common">Arthrobacter siderocapsulatus</name>
    <dbReference type="NCBI Taxonomy" id="303"/>
    <lineage>
        <taxon>Bacteria</taxon>
        <taxon>Pseudomonadati</taxon>
        <taxon>Pseudomonadota</taxon>
        <taxon>Gammaproteobacteria</taxon>
        <taxon>Pseudomonadales</taxon>
        <taxon>Pseudomonadaceae</taxon>
        <taxon>Pseudomonas</taxon>
    </lineage>
</organism>
<gene>
    <name evidence="4" type="primary">tfdB</name>
    <name evidence="4" type="ORF">IEC33019_5137</name>
</gene>
<dbReference type="EMBL" id="CP016634">
    <property type="protein sequence ID" value="ANY90617.1"/>
    <property type="molecule type" value="Genomic_DNA"/>
</dbReference>
<evidence type="ECO:0000256" key="2">
    <source>
        <dbReference type="ARBA" id="ARBA00022827"/>
    </source>
</evidence>
<feature type="domain" description="FAD-binding" evidence="3">
    <location>
        <begin position="8"/>
        <end position="371"/>
    </location>
</feature>
<dbReference type="InterPro" id="IPR050641">
    <property type="entry name" value="RIFMO-like"/>
</dbReference>
<dbReference type="AlphaFoldDB" id="A0A1B2FEK6"/>
<protein>
    <submittedName>
        <fullName evidence="4">2,4-dichlorophenol 6-monooxygenase</fullName>
    </submittedName>
</protein>
<keyword evidence="4" id="KW-0560">Oxidoreductase</keyword>
<dbReference type="PANTHER" id="PTHR43004:SF8">
    <property type="entry name" value="FAD-BINDING DOMAIN-CONTAINING PROTEIN-RELATED"/>
    <property type="match status" value="1"/>
</dbReference>
<dbReference type="PRINTS" id="PR00420">
    <property type="entry name" value="RNGMNOXGNASE"/>
</dbReference>
<dbReference type="SUPFAM" id="SSF51905">
    <property type="entry name" value="FAD/NAD(P)-binding domain"/>
    <property type="match status" value="1"/>
</dbReference>
<dbReference type="GO" id="GO:0071949">
    <property type="term" value="F:FAD binding"/>
    <property type="evidence" value="ECO:0007669"/>
    <property type="project" value="InterPro"/>
</dbReference>
<name>A0A1B2FEK6_PSEPU</name>
<dbReference type="Gene3D" id="3.50.50.60">
    <property type="entry name" value="FAD/NAD(P)-binding domain"/>
    <property type="match status" value="1"/>
</dbReference>
<reference evidence="4" key="1">
    <citation type="submission" date="2016-07" db="EMBL/GenBank/DDBJ databases">
        <title>New class B carbapenemase carried by novel plasmid in Pseudomonas putida enviromental strain in eastern Amazonia.</title>
        <authorList>
            <person name="Souza C.O."/>
            <person name="Lima K.V."/>
            <person name="Brasiliense D.M."/>
            <person name="Perez-Chaparro P.J."/>
            <person name="Mamizuka E.M."/>
            <person name="Lima M.O."/>
            <person name="Lima L.N."/>
            <person name="McCulloch J.A."/>
        </authorList>
    </citation>
    <scope>NUCLEOTIDE SEQUENCE [LARGE SCALE GENOMIC DNA]</scope>
    <source>
        <strain evidence="4">IEC33019</strain>
    </source>
</reference>
<evidence type="ECO:0000256" key="1">
    <source>
        <dbReference type="ARBA" id="ARBA00022630"/>
    </source>
</evidence>
<dbReference type="OrthoDB" id="8672648at2"/>
<evidence type="ECO:0000313" key="4">
    <source>
        <dbReference type="EMBL" id="ANY90617.1"/>
    </source>
</evidence>
<dbReference type="InterPro" id="IPR002938">
    <property type="entry name" value="FAD-bd"/>
</dbReference>
<dbReference type="Pfam" id="PF21274">
    <property type="entry name" value="Rng_hyd_C"/>
    <property type="match status" value="1"/>
</dbReference>
<dbReference type="GO" id="GO:0016709">
    <property type="term" value="F:oxidoreductase activity, acting on paired donors, with incorporation or reduction of molecular oxygen, NAD(P)H as one donor, and incorporation of one atom of oxygen"/>
    <property type="evidence" value="ECO:0007669"/>
    <property type="project" value="UniProtKB-ARBA"/>
</dbReference>